<dbReference type="PROSITE" id="PS00137">
    <property type="entry name" value="SUBTILASE_HIS"/>
    <property type="match status" value="1"/>
</dbReference>
<keyword evidence="3 5" id="KW-0720">Serine protease</keyword>
<feature type="domain" description="RapA2 cadherin-like" evidence="11">
    <location>
        <begin position="2808"/>
        <end position="2861"/>
    </location>
</feature>
<evidence type="ECO:0000256" key="1">
    <source>
        <dbReference type="ARBA" id="ARBA00022670"/>
    </source>
</evidence>
<evidence type="ECO:0000256" key="4">
    <source>
        <dbReference type="PIRSR" id="PIRSR615500-1"/>
    </source>
</evidence>
<dbReference type="InterPro" id="IPR011047">
    <property type="entry name" value="Quinoprotein_ADH-like_sf"/>
</dbReference>
<keyword evidence="1 5" id="KW-0645">Protease</keyword>
<dbReference type="Pfam" id="PF13360">
    <property type="entry name" value="PQQ_2"/>
    <property type="match status" value="7"/>
</dbReference>
<dbReference type="Pfam" id="PF00082">
    <property type="entry name" value="Peptidase_S8"/>
    <property type="match status" value="1"/>
</dbReference>
<dbReference type="InterPro" id="IPR008969">
    <property type="entry name" value="CarboxyPept-like_regulatory"/>
</dbReference>
<dbReference type="PROSITE" id="PS00136">
    <property type="entry name" value="SUBTILASE_ASP"/>
    <property type="match status" value="1"/>
</dbReference>
<reference evidence="12 13" key="1">
    <citation type="submission" date="2017-09" db="EMBL/GenBank/DDBJ databases">
        <title>Complete genome sequence of Verrucomicrobial strain HZ-65, isolated from freshwater.</title>
        <authorList>
            <person name="Choi A."/>
        </authorList>
    </citation>
    <scope>NUCLEOTIDE SEQUENCE [LARGE SCALE GENOMIC DNA]</scope>
    <source>
        <strain evidence="12 13">HZ-65</strain>
    </source>
</reference>
<evidence type="ECO:0000256" key="3">
    <source>
        <dbReference type="ARBA" id="ARBA00022825"/>
    </source>
</evidence>
<evidence type="ECO:0000256" key="5">
    <source>
        <dbReference type="PROSITE-ProRule" id="PRU01240"/>
    </source>
</evidence>
<dbReference type="Gene3D" id="2.60.40.1120">
    <property type="entry name" value="Carboxypeptidase-like, regulatory domain"/>
    <property type="match status" value="1"/>
</dbReference>
<organism evidence="12 13">
    <name type="scientific">Nibricoccus aquaticus</name>
    <dbReference type="NCBI Taxonomy" id="2576891"/>
    <lineage>
        <taxon>Bacteria</taxon>
        <taxon>Pseudomonadati</taxon>
        <taxon>Verrucomicrobiota</taxon>
        <taxon>Opitutia</taxon>
        <taxon>Opitutales</taxon>
        <taxon>Opitutaceae</taxon>
        <taxon>Nibricoccus</taxon>
    </lineage>
</organism>
<evidence type="ECO:0000256" key="7">
    <source>
        <dbReference type="SAM" id="MobiDB-lite"/>
    </source>
</evidence>
<evidence type="ECO:0000259" key="10">
    <source>
        <dbReference type="Pfam" id="PF13360"/>
    </source>
</evidence>
<dbReference type="Gene3D" id="2.60.40.3440">
    <property type="match status" value="1"/>
</dbReference>
<feature type="active site" description="Charge relay system" evidence="4 5">
    <location>
        <position position="274"/>
    </location>
</feature>
<feature type="active site" description="Charge relay system" evidence="4 5">
    <location>
        <position position="489"/>
    </location>
</feature>
<dbReference type="RefSeq" id="WP_096056190.1">
    <property type="nucleotide sequence ID" value="NZ_CP023344.1"/>
</dbReference>
<dbReference type="InterPro" id="IPR034204">
    <property type="entry name" value="PfSUB1-like_cat_dom"/>
</dbReference>
<evidence type="ECO:0000259" key="8">
    <source>
        <dbReference type="Pfam" id="PF00082"/>
    </source>
</evidence>
<dbReference type="InterPro" id="IPR022398">
    <property type="entry name" value="Peptidase_S8_His-AS"/>
</dbReference>
<dbReference type="InterPro" id="IPR059177">
    <property type="entry name" value="GH29D-like_dom"/>
</dbReference>
<dbReference type="Gene3D" id="2.130.10.10">
    <property type="entry name" value="YVTN repeat-like/Quinoprotein amine dehydrogenase"/>
    <property type="match status" value="4"/>
</dbReference>
<dbReference type="PROSITE" id="PS51892">
    <property type="entry name" value="SUBTILASE"/>
    <property type="match status" value="1"/>
</dbReference>
<dbReference type="InterPro" id="IPR018391">
    <property type="entry name" value="PQQ_b-propeller_rpt"/>
</dbReference>
<dbReference type="Gene3D" id="3.40.50.200">
    <property type="entry name" value="Peptidase S8/S53 domain"/>
    <property type="match status" value="1"/>
</dbReference>
<dbReference type="InterPro" id="IPR023827">
    <property type="entry name" value="Peptidase_S8_Asp-AS"/>
</dbReference>
<evidence type="ECO:0000259" key="9">
    <source>
        <dbReference type="Pfam" id="PF13290"/>
    </source>
</evidence>
<feature type="domain" description="Pyrrolo-quinoline quinone repeat" evidence="10">
    <location>
        <begin position="3043"/>
        <end position="3141"/>
    </location>
</feature>
<feature type="region of interest" description="Disordered" evidence="7">
    <location>
        <begin position="3479"/>
        <end position="3508"/>
    </location>
</feature>
<dbReference type="Pfam" id="PF17963">
    <property type="entry name" value="Big_9"/>
    <property type="match status" value="5"/>
</dbReference>
<dbReference type="SMART" id="SM00564">
    <property type="entry name" value="PQQ"/>
    <property type="match status" value="17"/>
</dbReference>
<dbReference type="Pfam" id="PF17803">
    <property type="entry name" value="Cadherin_4"/>
    <property type="match status" value="1"/>
</dbReference>
<dbReference type="CDD" id="cd07473">
    <property type="entry name" value="Peptidases_S8_Subtilisin_like"/>
    <property type="match status" value="1"/>
</dbReference>
<protein>
    <recommendedName>
        <fullName evidence="14">Peptidase S8/S53 domain-containing protein</fullName>
    </recommendedName>
</protein>
<feature type="domain" description="Pyrrolo-quinoline quinone repeat" evidence="10">
    <location>
        <begin position="2637"/>
        <end position="2770"/>
    </location>
</feature>
<evidence type="ECO:0000313" key="13">
    <source>
        <dbReference type="Proteomes" id="UP000217265"/>
    </source>
</evidence>
<dbReference type="Pfam" id="PF13290">
    <property type="entry name" value="CHB_HEX_C_1"/>
    <property type="match status" value="1"/>
</dbReference>
<dbReference type="SUPFAM" id="SSF49464">
    <property type="entry name" value="Carboxypeptidase regulatory domain-like"/>
    <property type="match status" value="1"/>
</dbReference>
<dbReference type="InterPro" id="IPR002372">
    <property type="entry name" value="PQQ_rpt_dom"/>
</dbReference>
<dbReference type="GO" id="GO:0006508">
    <property type="term" value="P:proteolysis"/>
    <property type="evidence" value="ECO:0007669"/>
    <property type="project" value="UniProtKB-KW"/>
</dbReference>
<dbReference type="Proteomes" id="UP000217265">
    <property type="component" value="Chromosome"/>
</dbReference>
<keyword evidence="13" id="KW-1185">Reference proteome</keyword>
<feature type="active site" description="Charge relay system" evidence="4 5">
    <location>
        <position position="329"/>
    </location>
</feature>
<dbReference type="InterPro" id="IPR000209">
    <property type="entry name" value="Peptidase_S8/S53_dom"/>
</dbReference>
<evidence type="ECO:0000259" key="11">
    <source>
        <dbReference type="Pfam" id="PF17803"/>
    </source>
</evidence>
<dbReference type="SUPFAM" id="SSF52743">
    <property type="entry name" value="Subtilisin-like"/>
    <property type="match status" value="1"/>
</dbReference>
<dbReference type="InterPro" id="IPR013783">
    <property type="entry name" value="Ig-like_fold"/>
</dbReference>
<evidence type="ECO:0000256" key="6">
    <source>
        <dbReference type="RuleBase" id="RU003355"/>
    </source>
</evidence>
<gene>
    <name evidence="12" type="ORF">CMV30_11675</name>
</gene>
<evidence type="ECO:0008006" key="14">
    <source>
        <dbReference type="Google" id="ProtNLM"/>
    </source>
</evidence>
<feature type="compositionally biased region" description="Polar residues" evidence="7">
    <location>
        <begin position="1813"/>
        <end position="1827"/>
    </location>
</feature>
<feature type="region of interest" description="Disordered" evidence="7">
    <location>
        <begin position="29"/>
        <end position="117"/>
    </location>
</feature>
<evidence type="ECO:0000256" key="2">
    <source>
        <dbReference type="ARBA" id="ARBA00022801"/>
    </source>
</evidence>
<feature type="compositionally biased region" description="Basic and acidic residues" evidence="7">
    <location>
        <begin position="86"/>
        <end position="102"/>
    </location>
</feature>
<dbReference type="InterPro" id="IPR023828">
    <property type="entry name" value="Peptidase_S8_Ser-AS"/>
</dbReference>
<feature type="domain" description="Pyrrolo-quinoline quinone repeat" evidence="10">
    <location>
        <begin position="3206"/>
        <end position="3346"/>
    </location>
</feature>
<feature type="domain" description="Pyrrolo-quinoline quinone repeat" evidence="10">
    <location>
        <begin position="1911"/>
        <end position="2030"/>
    </location>
</feature>
<dbReference type="Gene3D" id="2.60.40.2810">
    <property type="match status" value="3"/>
</dbReference>
<dbReference type="EMBL" id="CP023344">
    <property type="protein sequence ID" value="ATC64559.1"/>
    <property type="molecule type" value="Genomic_DNA"/>
</dbReference>
<dbReference type="SUPFAM" id="SSF50998">
    <property type="entry name" value="Quinoprotein alcohol dehydrogenase-like"/>
    <property type="match status" value="4"/>
</dbReference>
<dbReference type="InterPro" id="IPR015943">
    <property type="entry name" value="WD40/YVTN_repeat-like_dom_sf"/>
</dbReference>
<feature type="domain" description="Pyrrolo-quinoline quinone repeat" evidence="10">
    <location>
        <begin position="2481"/>
        <end position="2605"/>
    </location>
</feature>
<feature type="domain" description="Pyrrolo-quinoline quinone repeat" evidence="10">
    <location>
        <begin position="2057"/>
        <end position="2188"/>
    </location>
</feature>
<feature type="domain" description="Peptidase S8/S53" evidence="8">
    <location>
        <begin position="267"/>
        <end position="522"/>
    </location>
</feature>
<feature type="domain" description="Pyrrolo-quinoline quinone repeat" evidence="10">
    <location>
        <begin position="1360"/>
        <end position="1583"/>
    </location>
</feature>
<dbReference type="KEGG" id="vbh:CMV30_11675"/>
<sequence>MKSFFPRLLAFLVLIALGATLALWLRPAKTPHPSPASPATAPTGATHTPSPATTAVSSSSPATPAPAAHTASLPADAQPVAGTARSIEDRYASAPTLDERASPPDSTGRFTKNRLVRTTEKYPHIRIEEQWQRDPATGQDTLLNRTAMVGDHLLVRAADSVTRAALETALAPTGGHIRRAIPGSSLYLIQTPALTLEAYDSLLASFRQSGLPLAYVEPDYVVYATFTPNDPAFGQLWGLHNTGQTGGTGDADIDATEAWDISRGSTAVLVAVIDTGIDHTHPDLAANMWTNTGEIAGNNIDDDGNGYIDDIRGWDFVNNDNNPTDDQGHGTHCAGTIGAVGNNGIGVAGVAHTVRLVGAKFLSASGSGTTSDAIEAVLYTTRLGVTLTSNSWGGPGYSQALKDAIDAAQTAGILFVTAAGNDSANTDIAPSYPAAYNSANILSVAATDYRDQLAWFSNYGAITTDLAAPGVSIYSTYPENRYSTLSGTSMACPHVAGAAALLKSVNPAQTWSTLKASLLANTDALPSLTGKVATGGRLNIARAIIVSAGPYVSVTSIQTLDGATGGASGNADGIPSPGETIALPIGVKNLGSATATGLTTQLTVTTGGDQIQVIGSSQNWPDLASGASAQSTPGAFTLHIPAGTATPLRLVVRFTTTDNQSHSWSTDTELVAFTRSTLSGRVTALTGGVPIAGASVTLTSASPLQTATTDASGNYNLTVLDGTHTLRATAPGYNASTPLTTTTPGDQPGQNFALGRSQLQVTPHTLSSTQYEDTTTQHTLTVTNAGDHPLSVALGHVSIGSSTPASAPARFLTPPPRPDSTLSPHTHDHDLFAAGTLTPQLLPPAPLPFSDGFENGSLAKWDIGYNPGLRETDTNNPGVGTTSLHLKNTGADSHNNGLFRLFPSGTQPRHLSFWVRTGSTTTHSAYFVLRDSYYNEDIIWFQADANGNLYVNNNLAGGDNSYPYQAHTWYRVEFRNLDWTARRFDYHVNGALVKAAIPFRGYYRAQADVLYLHNYSAQAESWFDDIRILDNSANWLAYTPDRFSLAPGQSTTVNVSLNSADLTPATYQASLELSSNDPANPVTTVPVTLAVQLSPNTPPVADPQSLTLDEDTSTTITLTGSDAENHNLNTYVTTLPTRGILYQTTDGITLGSPLATDPGLVTHPQRKLIYIPSPDANGPDSFQFVMKDKRSTSTPATISLAITPINDAPLARNDTLSALPTQSPLTVNVLANDTDADNDPLTITAYTQGIRGTVTAGYNTLLYTPAPGFNEGMDAFTYTITDGHSPATTARVTIYIGYLAAGDWPTYAANNARNGQYPAILNAKPFVETWRITPTLPPTETTIAAGRVFLAETSYSGAGQSITAIDLATGLLSWRKNLGANTRAYSGPAYHQGNLYPAIIDNSSHKIAALSADDGTILWTSAPIAATYDASLPPAVTDTTVLASTYNAALDNTDRATGTRRYQVNSGSASGLRAATIGDGAIYHVANNTLVRRNLATGTIDWTHTFSSYNWGESTVAYHAGRAYFVASQTLYAINVSPSGATTAWSLTGDFYGPPAVTDTALYIATTNYPYAIRQIDPATGAITGTIPVTTASIRPPLIVTNDTLIATSNGHTLVIDRATRSILQTIPLGGKISLSNGALIIASEPYSSSHFIACYRVASGLNTAPTATPQTLTGTEDTTLAISLTGTDPENDSLISLVTSLPGSGTLHQTTDGTTPGDPITQVPTLVTHPQGKVIFRPFPDGYGTPYTTFSFKVNDGVYTSPAAAITLNITNLNDAPTAVDDTVPLLPGRPLLAYWPTANDTDADGDPFTLTAFTQPSRGTLTQEPDGSLTYRPEPGFITGTDTFDYTITDNGSLTDTARVTIRLNATSGLDWPTFAGAPDHAGRFPLSLGASALSLRWEYPSDQPLHPAAVSGARVFITDAITPHSAEFVYARALDTVTGAQVWEHVFGQYTLNPPTVYGGSVFIQQGVHNDSKFHALDETTGTTRWTSPFTAQWETYMAPAASELGVYINGGAYGGMYGFNSATGAQKFFRTLPQYDIWTPTLHQNQVYSWVAGTFTCHDPETGDTLWSLNLGWSWHGYSMYRTIACDNGFAFLTSVQDVYSSSLGQELIAINLSTRRVAWRIRGTFSGTPAIMSGVVYALAGKSVKTYAATSGVPLGEYLTDTTDANPLTGSPTVTGDLVITSSAVKTYLFDRTTRTLAQTFPFGSTPALVDGNLYLTCSDKKIRAYTRVPAGNRAPTATPVSASLLEEAVLTLQLEGRDLDGDPLKFAIRSLPAQGTLYQTIDGSTKGTLITRAPTLVENPSGLVIYQAPLDAVGASLGSFTFTAHDPYSTSPAATARIDLVNTNDAPIAIPDTVALRPGEPLATFRPQDNDRDPDNDTLTIVALAPPAQGSLSLASGGSVTWTPPAGLTSGTVTFGYTIADPSGIQSSSTVTLQIGATLARDWPTYGGNPARTAYQPIQLGTAPLTAGWSRALTLPADPLVISDGRVFASIPNSFNTSDLLALHRVSGDESWRRSFSGGGYGTNAPSTHAGTVYIPISNGSTSSLQALNASDGSSRWSAPFTAQWERYLSPAVSDLGVFINGGYYGGLYGFEPATGTQRFFNNTLEQQDRWAPVLHDNRLFTFIRTTFREHSPTTGAILWSLNFGGTYNAGRTFACSSGHAYLINNTFYVGTDLHELIALDLNTRQPAWRVRGIFNGSPALAHQTIFVYSQNGSCIKAYDQTTGLLRATYALPGTDTGLDGQPIVTNDTLIAASATKTYLFDLKSLQLRQTLPAGGHTALAGHTLYLATPDKAIRTYSATDPYNRKPTATALRITTAEDTPVTITLSATDPENAPLAYSITRLPVHGTLHQTADGITPGTSITTVPAAVTGTIPRVIYTPPPDAHGLDLTEFGYLAHDGEIRSTEAPVTLTVTSVSDAPQAIADTIAITPGQPLAGIFLQTNDRDGDEEPLTVTTFTQPTSGTLAQASDGSFTYTPASGFTGNATASYTITDGTGATSTATATFLVDATAGQRWLTHGGDSQRTSYQPIQLGTQAFSLRWRAPTHGTYNRQATATQDTLYTTGYANGYSTLSAFNTTDGSTRWSILSPSGYDVVLQPVLHGADLIATYGTYSGGCEVRALDPATGSSRWTRPTTYSLYTVIPPAVSDNLIAGVAAQGAQFLGIDRSAGTLRFTKNFPLNGNGGTSTIVGGQIYSLTKGIFRQHDATTGDILWTADLAITNGNSMETHAIASTAGRAFVIADSYGHPTMDSELAAIDLTAQSIAWRIRGKFIGSPALAHDAVYALSSDGIVRAHDQATGRLIATYGTPLTYALPSGHLLVANDTLVATSSTTETTVYDLRTRQPRQTIGLNGWIALAGRTLYLTRDAWIYAFDTTPIVSFSPNGGTFSQPVDVTITSTQTSGSTTFTTDGAHPSASSAIGIASGRRIRVSWTGRLSAATYYLGIWSAVHSAQFTMTDADADNLPDWWETTQFGNVNASSGTTDSDRDGISDAQELGAGTDPRSAADYLMPVTSVTRPGDQIWFNLTWPGKADRFYIVETSTDLRTWTISGSQAGTGGTNTYTHASPQTTPRLIFRVRVIPKPSPLP</sequence>
<feature type="domain" description="GH29D-like beta-sandwich" evidence="9">
    <location>
        <begin position="3387"/>
        <end position="3423"/>
    </location>
</feature>
<proteinExistence type="inferred from homology"/>
<name>A0A290Q7D1_9BACT</name>
<dbReference type="InterPro" id="IPR040853">
    <property type="entry name" value="RapA2_cadherin-like"/>
</dbReference>
<feature type="region of interest" description="Disordered" evidence="7">
    <location>
        <begin position="1813"/>
        <end position="1834"/>
    </location>
</feature>
<dbReference type="PRINTS" id="PR00723">
    <property type="entry name" value="SUBTILISIN"/>
</dbReference>
<dbReference type="PANTHER" id="PTHR34512">
    <property type="entry name" value="CELL SURFACE PROTEIN"/>
    <property type="match status" value="1"/>
</dbReference>
<feature type="compositionally biased region" description="Low complexity" evidence="7">
    <location>
        <begin position="37"/>
        <end position="75"/>
    </location>
</feature>
<dbReference type="InterPro" id="IPR015500">
    <property type="entry name" value="Peptidase_S8_subtilisin-rel"/>
</dbReference>
<keyword evidence="2 5" id="KW-0378">Hydrolase</keyword>
<dbReference type="PANTHER" id="PTHR34512:SF30">
    <property type="entry name" value="OUTER MEMBRANE PROTEIN ASSEMBLY FACTOR BAMB"/>
    <property type="match status" value="1"/>
</dbReference>
<comment type="similarity">
    <text evidence="5 6">Belongs to the peptidase S8 family.</text>
</comment>
<dbReference type="Gene3D" id="2.40.128.630">
    <property type="match status" value="1"/>
</dbReference>
<dbReference type="Gene3D" id="2.60.40.10">
    <property type="entry name" value="Immunoglobulins"/>
    <property type="match status" value="1"/>
</dbReference>
<dbReference type="NCBIfam" id="NF012211">
    <property type="entry name" value="tand_rpt_95"/>
    <property type="match status" value="4"/>
</dbReference>
<dbReference type="InterPro" id="IPR036852">
    <property type="entry name" value="Peptidase_S8/S53_dom_sf"/>
</dbReference>
<accession>A0A290Q7D1</accession>
<evidence type="ECO:0000313" key="12">
    <source>
        <dbReference type="EMBL" id="ATC64559.1"/>
    </source>
</evidence>
<dbReference type="GO" id="GO:0004252">
    <property type="term" value="F:serine-type endopeptidase activity"/>
    <property type="evidence" value="ECO:0007669"/>
    <property type="project" value="UniProtKB-UniRule"/>
</dbReference>
<dbReference type="PROSITE" id="PS00138">
    <property type="entry name" value="SUBTILASE_SER"/>
    <property type="match status" value="1"/>
</dbReference>
<dbReference type="Gene3D" id="2.60.120.200">
    <property type="match status" value="1"/>
</dbReference>